<dbReference type="Proteomes" id="UP000092528">
    <property type="component" value="Chromosome 2"/>
</dbReference>
<keyword evidence="6" id="KW-1185">Reference proteome</keyword>
<evidence type="ECO:0000313" key="6">
    <source>
        <dbReference type="Proteomes" id="UP000092528"/>
    </source>
</evidence>
<evidence type="ECO:0000313" key="5">
    <source>
        <dbReference type="EMBL" id="ANU38479.1"/>
    </source>
</evidence>
<accession>A0A1C7FHK4</accession>
<dbReference type="PIRSF" id="PIRSF011489">
    <property type="entry name" value="DUF479"/>
    <property type="match status" value="1"/>
</dbReference>
<keyword evidence="4" id="KW-0276">Fatty acid metabolism</keyword>
<evidence type="ECO:0000256" key="3">
    <source>
        <dbReference type="ARBA" id="ARBA00023098"/>
    </source>
</evidence>
<dbReference type="EMBL" id="CP016415">
    <property type="protein sequence ID" value="ANU38479.1"/>
    <property type="molecule type" value="Genomic_DNA"/>
</dbReference>
<keyword evidence="2 5" id="KW-0378">Hydrolase</keyword>
<keyword evidence="3" id="KW-0443">Lipid metabolism</keyword>
<organism evidence="5 6">
    <name type="scientific">Vibrio scophthalmi</name>
    <dbReference type="NCBI Taxonomy" id="45658"/>
    <lineage>
        <taxon>Bacteria</taxon>
        <taxon>Pseudomonadati</taxon>
        <taxon>Pseudomonadota</taxon>
        <taxon>Gammaproteobacteria</taxon>
        <taxon>Vibrionales</taxon>
        <taxon>Vibrionaceae</taxon>
        <taxon>Vibrio</taxon>
    </lineage>
</organism>
<dbReference type="PANTHER" id="PTHR38764:SF1">
    <property type="entry name" value="ACYL CARRIER PROTEIN PHOSPHODIESTERASE"/>
    <property type="match status" value="1"/>
</dbReference>
<reference evidence="5 6" key="1">
    <citation type="submission" date="2016-07" db="EMBL/GenBank/DDBJ databases">
        <title>Genome sequencing of Vibrio scophthalmi strain VS-05, an isolated from Paralichthys olivaceus.</title>
        <authorList>
            <person name="Han H.-J."/>
        </authorList>
    </citation>
    <scope>NUCLEOTIDE SEQUENCE [LARGE SCALE GENOMIC DNA]</scope>
    <source>
        <strain evidence="5 6">VS-05</strain>
    </source>
</reference>
<proteinExistence type="predicted"/>
<evidence type="ECO:0000256" key="1">
    <source>
        <dbReference type="ARBA" id="ARBA00022516"/>
    </source>
</evidence>
<dbReference type="Pfam" id="PF04336">
    <property type="entry name" value="ACP_PD"/>
    <property type="match status" value="1"/>
</dbReference>
<dbReference type="GO" id="GO:0006633">
    <property type="term" value="P:fatty acid biosynthetic process"/>
    <property type="evidence" value="ECO:0007669"/>
    <property type="project" value="UniProtKB-KW"/>
</dbReference>
<evidence type="ECO:0000256" key="2">
    <source>
        <dbReference type="ARBA" id="ARBA00022801"/>
    </source>
</evidence>
<dbReference type="STRING" id="45658.VSVS12_03814"/>
<dbReference type="PANTHER" id="PTHR38764">
    <property type="entry name" value="ACYL CARRIER PROTEIN PHOSPHODIESTERASE"/>
    <property type="match status" value="1"/>
</dbReference>
<dbReference type="InterPro" id="IPR007431">
    <property type="entry name" value="ACP_PD"/>
</dbReference>
<sequence>MNFLAHLHIAHHCRSSLLGNLLGDFVKGDPSRDYTPEIAAGIRLHRFVDSYTDSAVIMQRAKQFFPQGPRRYSGIALDVFWDHCLATHWARYHAQPLDLFCQRSETIVKETSVTHLPERFALVSENMWRGRWLESYRDLENIEFALKRMSERRSTMAPLTQCYPYLQRHYDDLQQLFAEFYPKLLLASQDFSAEN</sequence>
<name>A0A1C7FHK4_9VIBR</name>
<dbReference type="EC" id="3.1.4.14" evidence="5"/>
<keyword evidence="4" id="KW-0275">Fatty acid biosynthesis</keyword>
<dbReference type="RefSeq" id="WP_005599458.1">
    <property type="nucleotide sequence ID" value="NZ_CP016415.1"/>
</dbReference>
<evidence type="ECO:0000256" key="4">
    <source>
        <dbReference type="ARBA" id="ARBA00023160"/>
    </source>
</evidence>
<dbReference type="AlphaFoldDB" id="A0A1C7FHK4"/>
<protein>
    <submittedName>
        <fullName evidence="5">[Acyl-carrier-protein] phosphodiesterase</fullName>
        <ecNumber evidence="5">3.1.4.14</ecNumber>
    </submittedName>
</protein>
<keyword evidence="1" id="KW-0444">Lipid biosynthesis</keyword>
<gene>
    <name evidence="5" type="primary">acpH</name>
    <name evidence="5" type="ORF">VSVS05_03441</name>
</gene>
<dbReference type="GO" id="GO:0008770">
    <property type="term" value="F:[acyl-carrier-protein] phosphodiesterase activity"/>
    <property type="evidence" value="ECO:0007669"/>
    <property type="project" value="UniProtKB-EC"/>
</dbReference>
<dbReference type="GeneID" id="96874867"/>
<dbReference type="PATRIC" id="fig|45658.7.peg.3401"/>